<name>A0ABU6HDA0_9RHOB</name>
<dbReference type="RefSeq" id="WP_326296051.1">
    <property type="nucleotide sequence ID" value="NZ_JAYLLH010000003.1"/>
</dbReference>
<evidence type="ECO:0000256" key="1">
    <source>
        <dbReference type="ARBA" id="ARBA00009437"/>
    </source>
</evidence>
<dbReference type="Pfam" id="PF00126">
    <property type="entry name" value="HTH_1"/>
    <property type="match status" value="1"/>
</dbReference>
<dbReference type="PROSITE" id="PS50931">
    <property type="entry name" value="HTH_LYSR"/>
    <property type="match status" value="1"/>
</dbReference>
<comment type="similarity">
    <text evidence="1">Belongs to the LysR transcriptional regulatory family.</text>
</comment>
<comment type="caution">
    <text evidence="6">The sequence shown here is derived from an EMBL/GenBank/DDBJ whole genome shotgun (WGS) entry which is preliminary data.</text>
</comment>
<dbReference type="InterPro" id="IPR036390">
    <property type="entry name" value="WH_DNA-bd_sf"/>
</dbReference>
<dbReference type="PANTHER" id="PTHR30537">
    <property type="entry name" value="HTH-TYPE TRANSCRIPTIONAL REGULATOR"/>
    <property type="match status" value="1"/>
</dbReference>
<dbReference type="InterPro" id="IPR036388">
    <property type="entry name" value="WH-like_DNA-bd_sf"/>
</dbReference>
<dbReference type="Gene3D" id="3.40.190.10">
    <property type="entry name" value="Periplasmic binding protein-like II"/>
    <property type="match status" value="2"/>
</dbReference>
<keyword evidence="3" id="KW-0238">DNA-binding</keyword>
<evidence type="ECO:0000313" key="6">
    <source>
        <dbReference type="EMBL" id="MEC3860429.1"/>
    </source>
</evidence>
<keyword evidence="4" id="KW-0804">Transcription</keyword>
<organism evidence="6 7">
    <name type="scientific">Mesobacterium hydrothermale</name>
    <dbReference type="NCBI Taxonomy" id="3111907"/>
    <lineage>
        <taxon>Bacteria</taxon>
        <taxon>Pseudomonadati</taxon>
        <taxon>Pseudomonadota</taxon>
        <taxon>Alphaproteobacteria</taxon>
        <taxon>Rhodobacterales</taxon>
        <taxon>Roseobacteraceae</taxon>
        <taxon>Mesobacterium</taxon>
    </lineage>
</organism>
<dbReference type="EMBL" id="JAYLLH010000003">
    <property type="protein sequence ID" value="MEC3860429.1"/>
    <property type="molecule type" value="Genomic_DNA"/>
</dbReference>
<dbReference type="SUPFAM" id="SSF53850">
    <property type="entry name" value="Periplasmic binding protein-like II"/>
    <property type="match status" value="1"/>
</dbReference>
<keyword evidence="2" id="KW-0805">Transcription regulation</keyword>
<dbReference type="PANTHER" id="PTHR30537:SF79">
    <property type="entry name" value="TRANSCRIPTIONAL REGULATOR-RELATED"/>
    <property type="match status" value="1"/>
</dbReference>
<dbReference type="SUPFAM" id="SSF46785">
    <property type="entry name" value="Winged helix' DNA-binding domain"/>
    <property type="match status" value="1"/>
</dbReference>
<evidence type="ECO:0000259" key="5">
    <source>
        <dbReference type="PROSITE" id="PS50931"/>
    </source>
</evidence>
<dbReference type="Pfam" id="PF03466">
    <property type="entry name" value="LysR_substrate"/>
    <property type="match status" value="1"/>
</dbReference>
<evidence type="ECO:0000256" key="3">
    <source>
        <dbReference type="ARBA" id="ARBA00023125"/>
    </source>
</evidence>
<dbReference type="PRINTS" id="PR00039">
    <property type="entry name" value="HTHLYSR"/>
</dbReference>
<reference evidence="6 7" key="1">
    <citation type="submission" date="2024-01" db="EMBL/GenBank/DDBJ databases">
        <title>Mesobacterium rodlantinim sp. nov., isolated from shallow sea hydrothermal systems off Kueishantao Island.</title>
        <authorList>
            <person name="Su Z."/>
            <person name="Tang K."/>
        </authorList>
    </citation>
    <scope>NUCLEOTIDE SEQUENCE [LARGE SCALE GENOMIC DNA]</scope>
    <source>
        <strain evidence="6 7">TK19101</strain>
    </source>
</reference>
<gene>
    <name evidence="6" type="ORF">VK792_03960</name>
</gene>
<proteinExistence type="inferred from homology"/>
<evidence type="ECO:0000313" key="7">
    <source>
        <dbReference type="Proteomes" id="UP001348149"/>
    </source>
</evidence>
<dbReference type="Proteomes" id="UP001348149">
    <property type="component" value="Unassembled WGS sequence"/>
</dbReference>
<keyword evidence="7" id="KW-1185">Reference proteome</keyword>
<dbReference type="InterPro" id="IPR000847">
    <property type="entry name" value="LysR_HTH_N"/>
</dbReference>
<dbReference type="Gene3D" id="1.10.10.10">
    <property type="entry name" value="Winged helix-like DNA-binding domain superfamily/Winged helix DNA-binding domain"/>
    <property type="match status" value="1"/>
</dbReference>
<feature type="domain" description="HTH lysR-type" evidence="5">
    <location>
        <begin position="7"/>
        <end position="64"/>
    </location>
</feature>
<sequence>MKKPTPPPLHFIRSFEVAARHLSFTRAAEELGYTQAAISTHIRALEHYVGRALFTRGARSLHLTEIGEAFLPSLRQALQQIDDATDAIVKSSREESVVLACPTSLAESWVPGVLARFRETHPQVEVLLHGTVWERADRDIADIVIAIHREDEVPPGCRQLLPETLALVCAPDLAKRITRPADLVGMPQISVAGRQETMTAMLEAMDQPPFDPPPGTLRTNGSNTALELAAQGLGVAVVLSSLAGRYLRDGRLAEPFDVRPDSPWKYYLSSAPRLSRAAAALVDCLMHGV</sequence>
<protein>
    <submittedName>
        <fullName evidence="6">LysR substrate-binding domain-containing protein</fullName>
    </submittedName>
</protein>
<dbReference type="InterPro" id="IPR005119">
    <property type="entry name" value="LysR_subst-bd"/>
</dbReference>
<evidence type="ECO:0000256" key="2">
    <source>
        <dbReference type="ARBA" id="ARBA00023015"/>
    </source>
</evidence>
<accession>A0ABU6HDA0</accession>
<dbReference type="InterPro" id="IPR058163">
    <property type="entry name" value="LysR-type_TF_proteobact-type"/>
</dbReference>
<evidence type="ECO:0000256" key="4">
    <source>
        <dbReference type="ARBA" id="ARBA00023163"/>
    </source>
</evidence>